<sequence length="72" mass="8344">MGKPLRPVSRRELIQKLRTLGFEGPFVGGRHEFMVRGRVKLVLPNPHRKDIGVDLLKRLLKQAGLTEEEWQD</sequence>
<accession>K7R2U1</accession>
<evidence type="ECO:0000256" key="5">
    <source>
        <dbReference type="ARBA" id="ARBA00022801"/>
    </source>
</evidence>
<organism evidence="8 9">
    <name type="scientific">Thermus oshimai JL-2</name>
    <dbReference type="NCBI Taxonomy" id="751945"/>
    <lineage>
        <taxon>Bacteria</taxon>
        <taxon>Thermotogati</taxon>
        <taxon>Deinococcota</taxon>
        <taxon>Deinococci</taxon>
        <taxon>Thermales</taxon>
        <taxon>Thermaceae</taxon>
        <taxon>Thermus</taxon>
    </lineage>
</organism>
<keyword evidence="3" id="KW-0540">Nuclease</keyword>
<keyword evidence="5" id="KW-0378">Hydrolase</keyword>
<dbReference type="EMBL" id="CP003249">
    <property type="protein sequence ID" value="AFV75209.1"/>
    <property type="molecule type" value="Genomic_DNA"/>
</dbReference>
<dbReference type="HOGENOM" id="CLU_164851_9_0_0"/>
<keyword evidence="9" id="KW-1185">Reference proteome</keyword>
<keyword evidence="7" id="KW-0346">Stress response</keyword>
<dbReference type="RefSeq" id="WP_016328409.1">
    <property type="nucleotide sequence ID" value="NC_019386.1"/>
</dbReference>
<dbReference type="eggNOG" id="COG1724">
    <property type="taxonomic scope" value="Bacteria"/>
</dbReference>
<reference evidence="8 9" key="1">
    <citation type="journal article" date="2013" name="Genome Announc.">
        <title>Whole Genome Sequencing of Thermus oshimai JL-2 and Thermus thermophilus JL-18, Incomplete Denitrifiers from the United States Great Basin.</title>
        <authorList>
            <person name="Murugapiran S.K."/>
            <person name="Huntemann M."/>
            <person name="Wei C.L."/>
            <person name="Han J."/>
            <person name="Detter J.C."/>
            <person name="Han C.S."/>
            <person name="Erkkila T.H."/>
            <person name="Teshima H."/>
            <person name="Chen A."/>
            <person name="Kyrpides N."/>
            <person name="Mavrommatis K."/>
            <person name="Markowitz V."/>
            <person name="Szeto E."/>
            <person name="Ivanova N."/>
            <person name="Pagani I."/>
            <person name="Lam J."/>
            <person name="McDonald A.I."/>
            <person name="Dodsworth J.A."/>
            <person name="Pati A."/>
            <person name="Goodwin L."/>
            <person name="Peters L."/>
            <person name="Pitluck S."/>
            <person name="Woyke T."/>
            <person name="Hedlund B.P."/>
        </authorList>
    </citation>
    <scope>NUCLEOTIDE SEQUENCE</scope>
    <source>
        <strain evidence="8 9">JL-2</strain>
    </source>
</reference>
<evidence type="ECO:0000256" key="7">
    <source>
        <dbReference type="ARBA" id="ARBA00023016"/>
    </source>
</evidence>
<evidence type="ECO:0000256" key="6">
    <source>
        <dbReference type="ARBA" id="ARBA00022884"/>
    </source>
</evidence>
<name>K7R2U1_THEOS</name>
<dbReference type="Pfam" id="PF07927">
    <property type="entry name" value="HicA_toxin"/>
    <property type="match status" value="1"/>
</dbReference>
<protein>
    <submittedName>
        <fullName evidence="8">YcfA-like protein</fullName>
    </submittedName>
</protein>
<keyword evidence="2" id="KW-1277">Toxin-antitoxin system</keyword>
<dbReference type="OrthoDB" id="7065165at2"/>
<dbReference type="SUPFAM" id="SSF54786">
    <property type="entry name" value="YcfA/nrd intein domain"/>
    <property type="match status" value="1"/>
</dbReference>
<dbReference type="Gene3D" id="3.30.920.30">
    <property type="entry name" value="Hypothetical protein"/>
    <property type="match status" value="1"/>
</dbReference>
<gene>
    <name evidence="8" type="ORF">Theos_0126</name>
</gene>
<keyword evidence="4" id="KW-0255">Endonuclease</keyword>
<evidence type="ECO:0000256" key="4">
    <source>
        <dbReference type="ARBA" id="ARBA00022759"/>
    </source>
</evidence>
<evidence type="ECO:0000256" key="1">
    <source>
        <dbReference type="ARBA" id="ARBA00006620"/>
    </source>
</evidence>
<comment type="similarity">
    <text evidence="1">Belongs to the HicA mRNA interferase family.</text>
</comment>
<dbReference type="PATRIC" id="fig|751945.3.peg.121"/>
<dbReference type="STRING" id="751945.Theos_0126"/>
<dbReference type="GO" id="GO:0016787">
    <property type="term" value="F:hydrolase activity"/>
    <property type="evidence" value="ECO:0007669"/>
    <property type="project" value="UniProtKB-KW"/>
</dbReference>
<keyword evidence="6" id="KW-0694">RNA-binding</keyword>
<dbReference type="InterPro" id="IPR038570">
    <property type="entry name" value="HicA_sf"/>
</dbReference>
<dbReference type="InterPro" id="IPR012933">
    <property type="entry name" value="HicA_mRNA_interferase"/>
</dbReference>
<evidence type="ECO:0000313" key="8">
    <source>
        <dbReference type="EMBL" id="AFV75209.1"/>
    </source>
</evidence>
<dbReference type="GO" id="GO:0004519">
    <property type="term" value="F:endonuclease activity"/>
    <property type="evidence" value="ECO:0007669"/>
    <property type="project" value="UniProtKB-KW"/>
</dbReference>
<evidence type="ECO:0000256" key="3">
    <source>
        <dbReference type="ARBA" id="ARBA00022722"/>
    </source>
</evidence>
<dbReference type="GO" id="GO:0003729">
    <property type="term" value="F:mRNA binding"/>
    <property type="evidence" value="ECO:0007669"/>
    <property type="project" value="InterPro"/>
</dbReference>
<evidence type="ECO:0000256" key="2">
    <source>
        <dbReference type="ARBA" id="ARBA00022649"/>
    </source>
</evidence>
<proteinExistence type="inferred from homology"/>
<dbReference type="AlphaFoldDB" id="K7R2U1"/>
<evidence type="ECO:0000313" key="9">
    <source>
        <dbReference type="Proteomes" id="UP000000211"/>
    </source>
</evidence>
<dbReference type="Proteomes" id="UP000000211">
    <property type="component" value="Chromosome"/>
</dbReference>
<dbReference type="KEGG" id="tos:Theos_0126"/>